<gene>
    <name evidence="1" type="ORF">LCGC14_1459740</name>
</gene>
<comment type="caution">
    <text evidence="1">The sequence shown here is derived from an EMBL/GenBank/DDBJ whole genome shotgun (WGS) entry which is preliminary data.</text>
</comment>
<protein>
    <submittedName>
        <fullName evidence="1">Uncharacterized protein</fullName>
    </submittedName>
</protein>
<dbReference type="AlphaFoldDB" id="A0A0F9MHF7"/>
<proteinExistence type="predicted"/>
<dbReference type="EMBL" id="LAZR01010147">
    <property type="protein sequence ID" value="KKM68557.1"/>
    <property type="molecule type" value="Genomic_DNA"/>
</dbReference>
<sequence length="23" mass="2721">HLKNDATIDELETLTNFYKTILK</sequence>
<accession>A0A0F9MHF7</accession>
<evidence type="ECO:0000313" key="1">
    <source>
        <dbReference type="EMBL" id="KKM68557.1"/>
    </source>
</evidence>
<organism evidence="1">
    <name type="scientific">marine sediment metagenome</name>
    <dbReference type="NCBI Taxonomy" id="412755"/>
    <lineage>
        <taxon>unclassified sequences</taxon>
        <taxon>metagenomes</taxon>
        <taxon>ecological metagenomes</taxon>
    </lineage>
</organism>
<name>A0A0F9MHF7_9ZZZZ</name>
<feature type="non-terminal residue" evidence="1">
    <location>
        <position position="1"/>
    </location>
</feature>
<reference evidence="1" key="1">
    <citation type="journal article" date="2015" name="Nature">
        <title>Complex archaea that bridge the gap between prokaryotes and eukaryotes.</title>
        <authorList>
            <person name="Spang A."/>
            <person name="Saw J.H."/>
            <person name="Jorgensen S.L."/>
            <person name="Zaremba-Niedzwiedzka K."/>
            <person name="Martijn J."/>
            <person name="Lind A.E."/>
            <person name="van Eijk R."/>
            <person name="Schleper C."/>
            <person name="Guy L."/>
            <person name="Ettema T.J."/>
        </authorList>
    </citation>
    <scope>NUCLEOTIDE SEQUENCE</scope>
</reference>